<evidence type="ECO:0000313" key="2">
    <source>
        <dbReference type="EMBL" id="CEM55070.1"/>
    </source>
</evidence>
<name>A0A0G4ID12_9ALVE</name>
<gene>
    <name evidence="2" type="ORF">Cvel_2318</name>
</gene>
<protein>
    <recommendedName>
        <fullName evidence="3">Reverse transcriptase Ty1/copia-type domain-containing protein</fullName>
    </recommendedName>
</protein>
<dbReference type="PhylomeDB" id="A0A0G4ID12"/>
<dbReference type="EMBL" id="CDMZ01005842">
    <property type="protein sequence ID" value="CEM55070.1"/>
    <property type="molecule type" value="Genomic_DNA"/>
</dbReference>
<accession>A0A0G4ID12</accession>
<evidence type="ECO:0008006" key="3">
    <source>
        <dbReference type="Google" id="ProtNLM"/>
    </source>
</evidence>
<sequence length="370" mass="40848">MHHNNINHRLVVSHFQWSEGQPFPSALETANAAMSPVVSPEAVPAVVPPSTSADAAAQPSGVNQEEEEWGRVKDELFGDRALEMKAEEGQVQEEGGAMLIVKQGQLTLPQTQSNRPSPPTKIPYSCHMLQWDSDIRKEAERVVPGQIYELSNALYGTLAAPTLWGKELRRGQEELGFVPVEQSIAVRREVEDKPAQDVQATHVDDIFGVGERTEEAFDMLGERFKIGSRTKVNVGSKAKYIGIDMYRSDAHTFQLTSESYLEGIDVDAIPGKLKKSLSEKDVAPAEEQDVDISLQEVYQEANGVLGWAVCLNWRRALWFSLLSKATTKPTARHLSAVKTAIHGLKTHREPLVLHGLKGRELHLAGCSDAM</sequence>
<organism evidence="2">
    <name type="scientific">Chromera velia CCMP2878</name>
    <dbReference type="NCBI Taxonomy" id="1169474"/>
    <lineage>
        <taxon>Eukaryota</taxon>
        <taxon>Sar</taxon>
        <taxon>Alveolata</taxon>
        <taxon>Colpodellida</taxon>
        <taxon>Chromeraceae</taxon>
        <taxon>Chromera</taxon>
    </lineage>
</organism>
<dbReference type="AlphaFoldDB" id="A0A0G4ID12"/>
<proteinExistence type="predicted"/>
<dbReference type="VEuPathDB" id="CryptoDB:Cvel_2318"/>
<feature type="compositionally biased region" description="Low complexity" evidence="1">
    <location>
        <begin position="45"/>
        <end position="57"/>
    </location>
</feature>
<reference evidence="2" key="1">
    <citation type="submission" date="2014-11" db="EMBL/GenBank/DDBJ databases">
        <authorList>
            <person name="Otto D Thomas"/>
            <person name="Naeem Raeece"/>
        </authorList>
    </citation>
    <scope>NUCLEOTIDE SEQUENCE</scope>
</reference>
<feature type="region of interest" description="Disordered" evidence="1">
    <location>
        <begin position="45"/>
        <end position="69"/>
    </location>
</feature>
<evidence type="ECO:0000256" key="1">
    <source>
        <dbReference type="SAM" id="MobiDB-lite"/>
    </source>
</evidence>